<proteinExistence type="predicted"/>
<evidence type="ECO:0008006" key="4">
    <source>
        <dbReference type="Google" id="ProtNLM"/>
    </source>
</evidence>
<accession>A0AAW0P876</accession>
<dbReference type="AlphaFoldDB" id="A0AAW0P876"/>
<sequence>MTKEVQLLLNERNAAFYSGDSERYRVARRDLKKGIKRAKAAQKGRIEEHFSTRDPAQMWHGIQQITNYRGNRTVSTDGSISRAEELNHFFARFEVTETEQTFAAVADQPLALREHEVRQMFRSVNVRKAGGPDGIPGRVIKSCAYQLAQVFTKIFNLSLALATRLFNKKTTGSQAWTTSVIHCDPQYRSAAGLCPEPSALLLGGKLEALGSQLVVISVRSTVVLESTDNVPESSVPSRAPPQTRPRASGCRYVLNHLTTGRTHLSVQTGRTSLYRPDAPLCTDRTHLSTDRTHLSVQTGCPRGASVLQREVGPGVRDLQPDASQPNPAVCLLCPLEQVRKSRW</sequence>
<evidence type="ECO:0000313" key="2">
    <source>
        <dbReference type="EMBL" id="KAK7915528.1"/>
    </source>
</evidence>
<feature type="region of interest" description="Disordered" evidence="1">
    <location>
        <begin position="228"/>
        <end position="247"/>
    </location>
</feature>
<evidence type="ECO:0000256" key="1">
    <source>
        <dbReference type="SAM" id="MobiDB-lite"/>
    </source>
</evidence>
<organism evidence="2 3">
    <name type="scientific">Mugilogobius chulae</name>
    <name type="common">yellowstripe goby</name>
    <dbReference type="NCBI Taxonomy" id="88201"/>
    <lineage>
        <taxon>Eukaryota</taxon>
        <taxon>Metazoa</taxon>
        <taxon>Chordata</taxon>
        <taxon>Craniata</taxon>
        <taxon>Vertebrata</taxon>
        <taxon>Euteleostomi</taxon>
        <taxon>Actinopterygii</taxon>
        <taxon>Neopterygii</taxon>
        <taxon>Teleostei</taxon>
        <taxon>Neoteleostei</taxon>
        <taxon>Acanthomorphata</taxon>
        <taxon>Gobiaria</taxon>
        <taxon>Gobiiformes</taxon>
        <taxon>Gobioidei</taxon>
        <taxon>Gobiidae</taxon>
        <taxon>Gobionellinae</taxon>
        <taxon>Mugilogobius</taxon>
    </lineage>
</organism>
<comment type="caution">
    <text evidence="2">The sequence shown here is derived from an EMBL/GenBank/DDBJ whole genome shotgun (WGS) entry which is preliminary data.</text>
</comment>
<gene>
    <name evidence="2" type="ORF">WMY93_011289</name>
</gene>
<dbReference type="Proteomes" id="UP001460270">
    <property type="component" value="Unassembled WGS sequence"/>
</dbReference>
<evidence type="ECO:0000313" key="3">
    <source>
        <dbReference type="Proteomes" id="UP001460270"/>
    </source>
</evidence>
<dbReference type="EMBL" id="JBBPFD010000008">
    <property type="protein sequence ID" value="KAK7915528.1"/>
    <property type="molecule type" value="Genomic_DNA"/>
</dbReference>
<dbReference type="PANTHER" id="PTHR47510">
    <property type="entry name" value="REVERSE TRANSCRIPTASE DOMAIN-CONTAINING PROTEIN"/>
    <property type="match status" value="1"/>
</dbReference>
<name>A0AAW0P876_9GOBI</name>
<dbReference type="PANTHER" id="PTHR47510:SF3">
    <property type="entry name" value="ENDO_EXONUCLEASE_PHOSPHATASE DOMAIN-CONTAINING PROTEIN"/>
    <property type="match status" value="1"/>
</dbReference>
<protein>
    <recommendedName>
        <fullName evidence="4">Reverse transcriptase</fullName>
    </recommendedName>
</protein>
<reference evidence="3" key="1">
    <citation type="submission" date="2024-04" db="EMBL/GenBank/DDBJ databases">
        <title>Salinicola lusitanus LLJ914,a marine bacterium isolated from the Okinawa Trough.</title>
        <authorList>
            <person name="Li J."/>
        </authorList>
    </citation>
    <scope>NUCLEOTIDE SEQUENCE [LARGE SCALE GENOMIC DNA]</scope>
</reference>
<keyword evidence="3" id="KW-1185">Reference proteome</keyword>